<proteinExistence type="inferred from homology"/>
<sequence>MEKNHISHFSDNTVAKLFGTLADGSEVYKYTLTNHKGLEVTFITYGAAIQSLLVDSKSNTKTDVVLGFDTIEGYVASYDLPSPPYFGAIIGRYAGRIANGSFKIDDKLYNLDKNLGKNTLHGGKFGFCRVIWEVKEVKREADSAFITFSYTSPDGDERFPGELVTEVTYTLTSENEINIDYTARSSQDTVINLTQHSYFNLDGHNGDVLRQQLMVNSSVLVDITDDGIPTGSYAKAGEKGFDFKIPSGCPAKIDNSFVLTANDQPAAILFSDVTGLKMTVYTDQPSVHIYVGGNCFGTVEGKEVAAYHPQSGICFETQNFPDAPNHDNFPNAILRKGDTYTQKTIWKFETI</sequence>
<keyword evidence="10" id="KW-1185">Reference proteome</keyword>
<name>A0ABW5NS66_9FLAO</name>
<dbReference type="InterPro" id="IPR011013">
    <property type="entry name" value="Gal_mutarotase_sf_dom"/>
</dbReference>
<gene>
    <name evidence="9" type="ORF">ACFSR3_06270</name>
</gene>
<evidence type="ECO:0000256" key="7">
    <source>
        <dbReference type="ARBA" id="ARBA00023277"/>
    </source>
</evidence>
<comment type="caution">
    <text evidence="9">The sequence shown here is derived from an EMBL/GenBank/DDBJ whole genome shotgun (WGS) entry which is preliminary data.</text>
</comment>
<dbReference type="CDD" id="cd09019">
    <property type="entry name" value="galactose_mutarotase_like"/>
    <property type="match status" value="1"/>
</dbReference>
<evidence type="ECO:0000256" key="3">
    <source>
        <dbReference type="ARBA" id="ARBA00006206"/>
    </source>
</evidence>
<dbReference type="Gene3D" id="2.70.98.10">
    <property type="match status" value="1"/>
</dbReference>
<keyword evidence="7 8" id="KW-0119">Carbohydrate metabolism</keyword>
<dbReference type="GO" id="GO:0016853">
    <property type="term" value="F:isomerase activity"/>
    <property type="evidence" value="ECO:0007669"/>
    <property type="project" value="UniProtKB-KW"/>
</dbReference>
<dbReference type="InterPro" id="IPR015443">
    <property type="entry name" value="Aldose_1-epimerase"/>
</dbReference>
<dbReference type="NCBIfam" id="NF008277">
    <property type="entry name" value="PRK11055.1"/>
    <property type="match status" value="1"/>
</dbReference>
<comment type="pathway">
    <text evidence="2 8">Carbohydrate metabolism; hexose metabolism.</text>
</comment>
<evidence type="ECO:0000256" key="2">
    <source>
        <dbReference type="ARBA" id="ARBA00005028"/>
    </source>
</evidence>
<protein>
    <recommendedName>
        <fullName evidence="8">Aldose 1-epimerase</fullName>
        <ecNumber evidence="8">5.1.3.3</ecNumber>
    </recommendedName>
</protein>
<evidence type="ECO:0000313" key="10">
    <source>
        <dbReference type="Proteomes" id="UP001597480"/>
    </source>
</evidence>
<reference evidence="10" key="1">
    <citation type="journal article" date="2019" name="Int. J. Syst. Evol. Microbiol.">
        <title>The Global Catalogue of Microorganisms (GCM) 10K type strain sequencing project: providing services to taxonomists for standard genome sequencing and annotation.</title>
        <authorList>
            <consortium name="The Broad Institute Genomics Platform"/>
            <consortium name="The Broad Institute Genome Sequencing Center for Infectious Disease"/>
            <person name="Wu L."/>
            <person name="Ma J."/>
        </authorList>
    </citation>
    <scope>NUCLEOTIDE SEQUENCE [LARGE SCALE GENOMIC DNA]</scope>
    <source>
        <strain evidence="10">KCTC 42107</strain>
    </source>
</reference>
<comment type="similarity">
    <text evidence="3 8">Belongs to the aldose epimerase family.</text>
</comment>
<dbReference type="EMBL" id="JBHUMD010000007">
    <property type="protein sequence ID" value="MFD2601655.1"/>
    <property type="molecule type" value="Genomic_DNA"/>
</dbReference>
<dbReference type="RefSeq" id="WP_379820205.1">
    <property type="nucleotide sequence ID" value="NZ_JBHUMD010000007.1"/>
</dbReference>
<accession>A0ABW5NS66</accession>
<dbReference type="InterPro" id="IPR008183">
    <property type="entry name" value="Aldose_1/G6P_1-epimerase"/>
</dbReference>
<evidence type="ECO:0000256" key="6">
    <source>
        <dbReference type="ARBA" id="ARBA00023235"/>
    </source>
</evidence>
<evidence type="ECO:0000256" key="1">
    <source>
        <dbReference type="ARBA" id="ARBA00001913"/>
    </source>
</evidence>
<organism evidence="9 10">
    <name type="scientific">Flavobacterium suzhouense</name>
    <dbReference type="NCBI Taxonomy" id="1529638"/>
    <lineage>
        <taxon>Bacteria</taxon>
        <taxon>Pseudomonadati</taxon>
        <taxon>Bacteroidota</taxon>
        <taxon>Flavobacteriia</taxon>
        <taxon>Flavobacteriales</taxon>
        <taxon>Flavobacteriaceae</taxon>
        <taxon>Flavobacterium</taxon>
    </lineage>
</organism>
<evidence type="ECO:0000256" key="4">
    <source>
        <dbReference type="ARBA" id="ARBA00011245"/>
    </source>
</evidence>
<dbReference type="InterPro" id="IPR014718">
    <property type="entry name" value="GH-type_carb-bd"/>
</dbReference>
<comment type="subunit">
    <text evidence="4">Monomer.</text>
</comment>
<dbReference type="EC" id="5.1.3.3" evidence="8"/>
<evidence type="ECO:0000313" key="9">
    <source>
        <dbReference type="EMBL" id="MFD2601655.1"/>
    </source>
</evidence>
<comment type="cofactor">
    <cofactor evidence="1">
        <name>Ca(2+)</name>
        <dbReference type="ChEBI" id="CHEBI:29108"/>
    </cofactor>
</comment>
<dbReference type="PANTHER" id="PTHR10091">
    <property type="entry name" value="ALDOSE-1-EPIMERASE"/>
    <property type="match status" value="1"/>
</dbReference>
<dbReference type="PANTHER" id="PTHR10091:SF0">
    <property type="entry name" value="GALACTOSE MUTAROTASE"/>
    <property type="match status" value="1"/>
</dbReference>
<dbReference type="SUPFAM" id="SSF74650">
    <property type="entry name" value="Galactose mutarotase-like"/>
    <property type="match status" value="1"/>
</dbReference>
<dbReference type="PIRSF" id="PIRSF005096">
    <property type="entry name" value="GALM"/>
    <property type="match status" value="1"/>
</dbReference>
<keyword evidence="6 8" id="KW-0413">Isomerase</keyword>
<comment type="catalytic activity">
    <reaction evidence="8">
        <text>alpha-D-glucose = beta-D-glucose</text>
        <dbReference type="Rhea" id="RHEA:10264"/>
        <dbReference type="ChEBI" id="CHEBI:15903"/>
        <dbReference type="ChEBI" id="CHEBI:17925"/>
        <dbReference type="EC" id="5.1.3.3"/>
    </reaction>
</comment>
<evidence type="ECO:0000256" key="8">
    <source>
        <dbReference type="PIRNR" id="PIRNR005096"/>
    </source>
</evidence>
<keyword evidence="5" id="KW-0106">Calcium</keyword>
<dbReference type="InterPro" id="IPR047215">
    <property type="entry name" value="Galactose_mutarotase-like"/>
</dbReference>
<dbReference type="Proteomes" id="UP001597480">
    <property type="component" value="Unassembled WGS sequence"/>
</dbReference>
<evidence type="ECO:0000256" key="5">
    <source>
        <dbReference type="ARBA" id="ARBA00022837"/>
    </source>
</evidence>
<dbReference type="Pfam" id="PF01263">
    <property type="entry name" value="Aldose_epim"/>
    <property type="match status" value="1"/>
</dbReference>